<dbReference type="Proteomes" id="UP000855421">
    <property type="component" value="Unassembled WGS sequence"/>
</dbReference>
<reference evidence="2" key="2">
    <citation type="submission" date="2020-07" db="EMBL/GenBank/DDBJ databases">
        <authorList>
            <consortium name="NCBI Pathogen Detection Project"/>
        </authorList>
    </citation>
    <scope>NUCLEOTIDE SEQUENCE</scope>
    <source>
        <strain evidence="2">C25</strain>
    </source>
</reference>
<comment type="caution">
    <text evidence="2">The sequence shown here is derived from an EMBL/GenBank/DDBJ whole genome shotgun (WGS) entry which is preliminary data.</text>
</comment>
<feature type="transmembrane region" description="Helical" evidence="1">
    <location>
        <begin position="43"/>
        <end position="60"/>
    </location>
</feature>
<keyword evidence="1" id="KW-0472">Membrane</keyword>
<protein>
    <submittedName>
        <fullName evidence="2">Uncharacterized protein</fullName>
    </submittedName>
</protein>
<organism evidence="2 3">
    <name type="scientific">Clostridium perfringens</name>
    <dbReference type="NCBI Taxonomy" id="1502"/>
    <lineage>
        <taxon>Bacteria</taxon>
        <taxon>Bacillati</taxon>
        <taxon>Bacillota</taxon>
        <taxon>Clostridia</taxon>
        <taxon>Eubacteriales</taxon>
        <taxon>Clostridiaceae</taxon>
        <taxon>Clostridium</taxon>
    </lineage>
</organism>
<sequence length="70" mass="8368">MLFLFWVFLTLESPIIRLLKYIVVIFCLYSIWGEIKSFELINAFKHILIMIVLFVPPLFLKDNSTEKKKC</sequence>
<evidence type="ECO:0000313" key="3">
    <source>
        <dbReference type="Proteomes" id="UP000855421"/>
    </source>
</evidence>
<keyword evidence="1" id="KW-0812">Transmembrane</keyword>
<gene>
    <name evidence="2" type="ORF">I9063_002969</name>
</gene>
<evidence type="ECO:0000256" key="1">
    <source>
        <dbReference type="SAM" id="Phobius"/>
    </source>
</evidence>
<name>A0AAN5NDR9_CLOPF</name>
<dbReference type="EMBL" id="DACTBT010000029">
    <property type="protein sequence ID" value="HAT4299565.1"/>
    <property type="molecule type" value="Genomic_DNA"/>
</dbReference>
<keyword evidence="1" id="KW-1133">Transmembrane helix</keyword>
<feature type="transmembrane region" description="Helical" evidence="1">
    <location>
        <begin position="6"/>
        <end position="31"/>
    </location>
</feature>
<accession>A0AAN5NDR9</accession>
<reference evidence="2" key="1">
    <citation type="journal article" date="2018" name="Genome Biol.">
        <title>SKESA: strategic k-mer extension for scrupulous assemblies.</title>
        <authorList>
            <person name="Souvorov A."/>
            <person name="Agarwala R."/>
            <person name="Lipman D.J."/>
        </authorList>
    </citation>
    <scope>NUCLEOTIDE SEQUENCE</scope>
    <source>
        <strain evidence="2">C25</strain>
    </source>
</reference>
<dbReference type="AlphaFoldDB" id="A0AAN5NDR9"/>
<proteinExistence type="predicted"/>
<evidence type="ECO:0000313" key="2">
    <source>
        <dbReference type="EMBL" id="HAT4299565.1"/>
    </source>
</evidence>